<dbReference type="Proteomes" id="UP000067461">
    <property type="component" value="Chromosome"/>
</dbReference>
<dbReference type="InterPro" id="IPR027417">
    <property type="entry name" value="P-loop_NTPase"/>
</dbReference>
<evidence type="ECO:0000256" key="2">
    <source>
        <dbReference type="ARBA" id="ARBA00022801"/>
    </source>
</evidence>
<dbReference type="Pfam" id="PF22590">
    <property type="entry name" value="Cas3-like_C_2"/>
    <property type="match status" value="1"/>
</dbReference>
<dbReference type="PROSITE" id="PS51192">
    <property type="entry name" value="HELICASE_ATP_BIND_1"/>
    <property type="match status" value="1"/>
</dbReference>
<keyword evidence="2" id="KW-0378">Hydrolase</keyword>
<dbReference type="HOGENOM" id="CLU_010123_0_0_4"/>
<dbReference type="GO" id="GO:0004386">
    <property type="term" value="F:helicase activity"/>
    <property type="evidence" value="ECO:0007669"/>
    <property type="project" value="UniProtKB-KW"/>
</dbReference>
<dbReference type="Gene3D" id="3.40.50.300">
    <property type="entry name" value="P-loop containing nucleotide triphosphate hydrolases"/>
    <property type="match status" value="2"/>
</dbReference>
<evidence type="ECO:0000259" key="6">
    <source>
        <dbReference type="PROSITE" id="PS51192"/>
    </source>
</evidence>
<dbReference type="STRING" id="1458425.SRAA_1391"/>
<dbReference type="EMBL" id="AP014568">
    <property type="protein sequence ID" value="BAO81245.1"/>
    <property type="molecule type" value="Genomic_DNA"/>
</dbReference>
<proteinExistence type="predicted"/>
<dbReference type="InterPro" id="IPR054712">
    <property type="entry name" value="Cas3-like_dom"/>
</dbReference>
<dbReference type="GO" id="GO:0005524">
    <property type="term" value="F:ATP binding"/>
    <property type="evidence" value="ECO:0007669"/>
    <property type="project" value="UniProtKB-KW"/>
</dbReference>
<keyword evidence="3 7" id="KW-0347">Helicase</keyword>
<keyword evidence="4" id="KW-0067">ATP-binding</keyword>
<evidence type="ECO:0000313" key="8">
    <source>
        <dbReference type="Proteomes" id="UP000067461"/>
    </source>
</evidence>
<dbReference type="AlphaFoldDB" id="A0A060NJD9"/>
<feature type="domain" description="Helicase ATP-binding" evidence="6">
    <location>
        <begin position="120"/>
        <end position="287"/>
    </location>
</feature>
<dbReference type="InterPro" id="IPR011545">
    <property type="entry name" value="DEAD/DEAH_box_helicase_dom"/>
</dbReference>
<name>A0A060NJD9_9BURK</name>
<dbReference type="KEGG" id="cbaa:SRAA_1391"/>
<dbReference type="CDD" id="cd17930">
    <property type="entry name" value="DEXHc_cas3"/>
    <property type="match status" value="1"/>
</dbReference>
<keyword evidence="5" id="KW-0051">Antiviral defense</keyword>
<dbReference type="GO" id="GO:0003676">
    <property type="term" value="F:nucleic acid binding"/>
    <property type="evidence" value="ECO:0007669"/>
    <property type="project" value="InterPro"/>
</dbReference>
<dbReference type="GO" id="GO:0016787">
    <property type="term" value="F:hydrolase activity"/>
    <property type="evidence" value="ECO:0007669"/>
    <property type="project" value="UniProtKB-KW"/>
</dbReference>
<dbReference type="GO" id="GO:0051607">
    <property type="term" value="P:defense response to virus"/>
    <property type="evidence" value="ECO:0007669"/>
    <property type="project" value="UniProtKB-KW"/>
</dbReference>
<sequence length="654" mass="71777">MASEDAQRELSEALARPQADDILKATLSGIDLSSMAICNEHQKLTPGRFALWVRMVFSALVDADFLDTEAYMDGGKTAARQGANDLRPLLNELSAHLAFFGEPNTAVNRIRAEVLTQCRSKASLPPGVFSLTVPTGGGKTLSSLAFALAHAASHGKRRIVYAIPYTSIIEQTADVFREVFKALGEDAVIEHHSNAESNPEDETTRSRLACENWDAPLIVTTNVQLFESLFARKTSRCRKLHRLVDSVIVLDEAQLLPVEFLQPVVDVLRYLVQDFGVTVLLCTATQPALNTPPSVDPQRGLRRALGPVTEIIDDVPALYRALKRVRVHLPPSLETPRSWPELADEIAGHDAALTIVSRRADAADLYRLIKARADGARCWHLSALMCAQHRSDTIAEIKNALKARREALATGQVSAPIHVISTQLVEAGVDLDFPVVFRALAGLDSIAQAAGRCNREGKLPEPGAVHVFVPPTKAPPGLLTLARDTCKAVWRGLPADPFALPLIDLYFKRLYHDAPSTDKARISDLLKLEPDLKAMSLPVQFRAAADAFKLIDEKDSTTVLVRYRSANACDDVDALIGMLERDGPARWLMRKLQRYGVTIYQHQVRRLVDMGDIVEVATCPSLYVQREGWDGFYDPVMGAKVDSAPGDPANYVSL</sequence>
<evidence type="ECO:0000256" key="5">
    <source>
        <dbReference type="ARBA" id="ARBA00023118"/>
    </source>
</evidence>
<dbReference type="InterPro" id="IPR014001">
    <property type="entry name" value="Helicase_ATP-bd"/>
</dbReference>
<reference evidence="7 8" key="1">
    <citation type="journal article" date="2014" name="Nat. Commun.">
        <title>Physiological and genomic features of highly alkaliphilic hydrogen-utilizing Betaproteobacteria from a continental serpentinizing site.</title>
        <authorList>
            <person name="Suzuki S."/>
            <person name="Kuenen J.G."/>
            <person name="Schipper K."/>
            <person name="van der Velde S."/>
            <person name="Ishii S."/>
            <person name="Wu A."/>
            <person name="Sorokin D.Y."/>
            <person name="Tenney A."/>
            <person name="Meng X.Y."/>
            <person name="Morrill P.L."/>
            <person name="Kamagata Y."/>
            <person name="Muyzer G."/>
            <person name="Nealson K.H."/>
        </authorList>
    </citation>
    <scope>NUCLEOTIDE SEQUENCE [LARGE SCALE GENOMIC DNA]</scope>
    <source>
        <strain evidence="7 8">A1</strain>
    </source>
</reference>
<protein>
    <submittedName>
        <fullName evidence="7">Predicted helicase</fullName>
    </submittedName>
</protein>
<dbReference type="SUPFAM" id="SSF52540">
    <property type="entry name" value="P-loop containing nucleoside triphosphate hydrolases"/>
    <property type="match status" value="1"/>
</dbReference>
<evidence type="ECO:0000256" key="1">
    <source>
        <dbReference type="ARBA" id="ARBA00022741"/>
    </source>
</evidence>
<gene>
    <name evidence="7" type="ORF">SRAA_1391</name>
</gene>
<evidence type="ECO:0000313" key="7">
    <source>
        <dbReference type="EMBL" id="BAO81245.1"/>
    </source>
</evidence>
<keyword evidence="1" id="KW-0547">Nucleotide-binding</keyword>
<evidence type="ECO:0000256" key="3">
    <source>
        <dbReference type="ARBA" id="ARBA00022806"/>
    </source>
</evidence>
<dbReference type="SMART" id="SM00487">
    <property type="entry name" value="DEXDc"/>
    <property type="match status" value="1"/>
</dbReference>
<accession>A0A060NJD9</accession>
<organism evidence="7 8">
    <name type="scientific">Serpentinimonas raichei</name>
    <dbReference type="NCBI Taxonomy" id="1458425"/>
    <lineage>
        <taxon>Bacteria</taxon>
        <taxon>Pseudomonadati</taxon>
        <taxon>Pseudomonadota</taxon>
        <taxon>Betaproteobacteria</taxon>
        <taxon>Burkholderiales</taxon>
        <taxon>Comamonadaceae</taxon>
        <taxon>Serpentinimonas</taxon>
    </lineage>
</organism>
<keyword evidence="8" id="KW-1185">Reference proteome</keyword>
<dbReference type="Pfam" id="PF00270">
    <property type="entry name" value="DEAD"/>
    <property type="match status" value="1"/>
</dbReference>
<evidence type="ECO:0000256" key="4">
    <source>
        <dbReference type="ARBA" id="ARBA00022840"/>
    </source>
</evidence>